<sequence>MAAPPLLLRSRVSSRHISTALRCPFSKKAIGFEAPPLAPTSRRVSRIQRLPAISGALMSMLPLHSAIASARLTSILSAQSQSWGLIPQGISMPL</sequence>
<reference evidence="2" key="2">
    <citation type="submission" date="2025-08" db="UniProtKB">
        <authorList>
            <consortium name="RefSeq"/>
        </authorList>
    </citation>
    <scope>IDENTIFICATION</scope>
    <source>
        <tissue evidence="2">Leaf</tissue>
    </source>
</reference>
<organism evidence="1 2">
    <name type="scientific">Ananas comosus</name>
    <name type="common">Pineapple</name>
    <name type="synonym">Ananas ananas</name>
    <dbReference type="NCBI Taxonomy" id="4615"/>
    <lineage>
        <taxon>Eukaryota</taxon>
        <taxon>Viridiplantae</taxon>
        <taxon>Streptophyta</taxon>
        <taxon>Embryophyta</taxon>
        <taxon>Tracheophyta</taxon>
        <taxon>Spermatophyta</taxon>
        <taxon>Magnoliopsida</taxon>
        <taxon>Liliopsida</taxon>
        <taxon>Poales</taxon>
        <taxon>Bromeliaceae</taxon>
        <taxon>Bromelioideae</taxon>
        <taxon>Ananas</taxon>
    </lineage>
</organism>
<evidence type="ECO:0000313" key="2">
    <source>
        <dbReference type="RefSeq" id="XP_020087753.1"/>
    </source>
</evidence>
<dbReference type="OrthoDB" id="669248at2759"/>
<protein>
    <submittedName>
        <fullName evidence="2">Uncharacterized protein LOC109709826</fullName>
    </submittedName>
</protein>
<name>A0A6P5F2P1_ANACO</name>
<reference evidence="1" key="1">
    <citation type="journal article" date="2015" name="Nat. Genet.">
        <title>The pineapple genome and the evolution of CAM photosynthesis.</title>
        <authorList>
            <person name="Ming R."/>
            <person name="VanBuren R."/>
            <person name="Wai C.M."/>
            <person name="Tang H."/>
            <person name="Schatz M.C."/>
            <person name="Bowers J.E."/>
            <person name="Lyons E."/>
            <person name="Wang M.L."/>
            <person name="Chen J."/>
            <person name="Biggers E."/>
            <person name="Zhang J."/>
            <person name="Huang L."/>
            <person name="Zhang L."/>
            <person name="Miao W."/>
            <person name="Zhang J."/>
            <person name="Ye Z."/>
            <person name="Miao C."/>
            <person name="Lin Z."/>
            <person name="Wang H."/>
            <person name="Zhou H."/>
            <person name="Yim W.C."/>
            <person name="Priest H.D."/>
            <person name="Zheng C."/>
            <person name="Woodhouse M."/>
            <person name="Edger P.P."/>
            <person name="Guyot R."/>
            <person name="Guo H.B."/>
            <person name="Guo H."/>
            <person name="Zheng G."/>
            <person name="Singh R."/>
            <person name="Sharma A."/>
            <person name="Min X."/>
            <person name="Zheng Y."/>
            <person name="Lee H."/>
            <person name="Gurtowski J."/>
            <person name="Sedlazeck F.J."/>
            <person name="Harkess A."/>
            <person name="McKain M.R."/>
            <person name="Liao Z."/>
            <person name="Fang J."/>
            <person name="Liu J."/>
            <person name="Zhang X."/>
            <person name="Zhang Q."/>
            <person name="Hu W."/>
            <person name="Qin Y."/>
            <person name="Wang K."/>
            <person name="Chen L.Y."/>
            <person name="Shirley N."/>
            <person name="Lin Y.R."/>
            <person name="Liu L.Y."/>
            <person name="Hernandez A.G."/>
            <person name="Wright C.L."/>
            <person name="Bulone V."/>
            <person name="Tuskan G.A."/>
            <person name="Heath K."/>
            <person name="Zee F."/>
            <person name="Moore P.H."/>
            <person name="Sunkar R."/>
            <person name="Leebens-Mack J.H."/>
            <person name="Mockler T."/>
            <person name="Bennetzen J.L."/>
            <person name="Freeling M."/>
            <person name="Sankoff D."/>
            <person name="Paterson A.H."/>
            <person name="Zhu X."/>
            <person name="Yang X."/>
            <person name="Smith J.A."/>
            <person name="Cushman J.C."/>
            <person name="Paull R.E."/>
            <person name="Yu Q."/>
        </authorList>
    </citation>
    <scope>NUCLEOTIDE SEQUENCE [LARGE SCALE GENOMIC DNA]</scope>
    <source>
        <strain evidence="1">cv. F153</strain>
    </source>
</reference>
<dbReference type="AlphaFoldDB" id="A0A6P5F2P1"/>
<dbReference type="PANTHER" id="PTHR33156">
    <property type="entry name" value="OS02G0230000 PROTEIN"/>
    <property type="match status" value="1"/>
</dbReference>
<keyword evidence="1" id="KW-1185">Reference proteome</keyword>
<proteinExistence type="predicted"/>
<accession>A0A6P5F2P1</accession>
<dbReference type="PANTHER" id="PTHR33156:SF43">
    <property type="entry name" value="OS02G0273900 PROTEIN"/>
    <property type="match status" value="1"/>
</dbReference>
<evidence type="ECO:0000313" key="1">
    <source>
        <dbReference type="Proteomes" id="UP000515123"/>
    </source>
</evidence>
<dbReference type="Proteomes" id="UP000515123">
    <property type="component" value="Linkage group 5"/>
</dbReference>
<gene>
    <name evidence="2" type="primary">LOC109709826</name>
</gene>
<dbReference type="GeneID" id="109709826"/>
<dbReference type="RefSeq" id="XP_020087753.1">
    <property type="nucleotide sequence ID" value="XM_020232164.1"/>
</dbReference>
<dbReference type="InterPro" id="IPR043459">
    <property type="entry name" value="NFD6/NOXY2-like"/>
</dbReference>